<feature type="region of interest" description="Disordered" evidence="6">
    <location>
        <begin position="313"/>
        <end position="368"/>
    </location>
</feature>
<feature type="domain" description="GTD-binding" evidence="8">
    <location>
        <begin position="515"/>
        <end position="605"/>
    </location>
</feature>
<evidence type="ECO:0000256" key="1">
    <source>
        <dbReference type="ARBA" id="ARBA00004167"/>
    </source>
</evidence>
<evidence type="ECO:0000313" key="9">
    <source>
        <dbReference type="EMBL" id="URD72062.1"/>
    </source>
</evidence>
<dbReference type="EMBL" id="CP097502">
    <property type="protein sequence ID" value="URD72062.1"/>
    <property type="molecule type" value="Genomic_DNA"/>
</dbReference>
<keyword evidence="5" id="KW-0175">Coiled coil</keyword>
<dbReference type="InterPro" id="IPR007656">
    <property type="entry name" value="GTD-bd"/>
</dbReference>
<dbReference type="GO" id="GO:0016020">
    <property type="term" value="C:membrane"/>
    <property type="evidence" value="ECO:0007669"/>
    <property type="project" value="UniProtKB-SubCell"/>
</dbReference>
<feature type="region of interest" description="Disordered" evidence="6">
    <location>
        <begin position="623"/>
        <end position="653"/>
    </location>
</feature>
<dbReference type="Pfam" id="PF04576">
    <property type="entry name" value="Zein-binding"/>
    <property type="match status" value="1"/>
</dbReference>
<keyword evidence="4 7" id="KW-0472">Membrane</keyword>
<feature type="compositionally biased region" description="Low complexity" evidence="6">
    <location>
        <begin position="717"/>
        <end position="727"/>
    </location>
</feature>
<evidence type="ECO:0000313" key="10">
    <source>
        <dbReference type="Proteomes" id="UP001055439"/>
    </source>
</evidence>
<evidence type="ECO:0000256" key="6">
    <source>
        <dbReference type="SAM" id="MobiDB-lite"/>
    </source>
</evidence>
<feature type="region of interest" description="Disordered" evidence="6">
    <location>
        <begin position="247"/>
        <end position="269"/>
    </location>
</feature>
<dbReference type="PANTHER" id="PTHR31448">
    <property type="entry name" value="MYOSIN-BINDING PROTEIN 2"/>
    <property type="match status" value="1"/>
</dbReference>
<evidence type="ECO:0000256" key="7">
    <source>
        <dbReference type="SAM" id="Phobius"/>
    </source>
</evidence>
<protein>
    <recommendedName>
        <fullName evidence="8">GTD-binding domain-containing protein</fullName>
    </recommendedName>
</protein>
<feature type="region of interest" description="Disordered" evidence="6">
    <location>
        <begin position="697"/>
        <end position="735"/>
    </location>
</feature>
<evidence type="ECO:0000256" key="4">
    <source>
        <dbReference type="ARBA" id="ARBA00023136"/>
    </source>
</evidence>
<accession>A0A9E7J9F9</accession>
<evidence type="ECO:0000256" key="3">
    <source>
        <dbReference type="ARBA" id="ARBA00022989"/>
    </source>
</evidence>
<feature type="coiled-coil region" evidence="5">
    <location>
        <begin position="517"/>
        <end position="618"/>
    </location>
</feature>
<dbReference type="AlphaFoldDB" id="A0A9E7J9F9"/>
<name>A0A9E7J9F9_9LILI</name>
<dbReference type="Proteomes" id="UP001055439">
    <property type="component" value="Chromosome 1"/>
</dbReference>
<dbReference type="GO" id="GO:0080115">
    <property type="term" value="F:myosin XI tail binding"/>
    <property type="evidence" value="ECO:0007669"/>
    <property type="project" value="UniProtKB-ARBA"/>
</dbReference>
<keyword evidence="10" id="KW-1185">Reference proteome</keyword>
<keyword evidence="3 7" id="KW-1133">Transmembrane helix</keyword>
<gene>
    <name evidence="9" type="ORF">MUK42_28335</name>
</gene>
<dbReference type="OrthoDB" id="1047602at2759"/>
<sequence>FALKDNSCESLRSDLVCVCNFLAMDAGTNTGGQAKSCRFLFVLWSAVSEWSLIIILLVNAVLAYVATRIARFCMLPAPCLLCSRLDPILGNERREFYRNLFCHEHKVDISSLVYCHGHRKLADFRELCEACLLSSAATIRMPKTIFGVNLEDGYESNSKIRGEDLDDAPPLKEDLEPGSLGAGLCSCCSEPFSLRRKLQAKKKKKKIGGGLPGRRVQLRKRQDKSLDPTAVDCDLLSHVGYSELKITSDSESDERFSDDEDDNDDDGHGLVRVAKDIKEESVMRRRLRPGMANINQGLATTVLEDMVPERLIHPNPVVPQTKPLNEGDSRDKSSLMSRVGHGLEEANWSSADVKANPVESSSSEQLPREVATTDTLIYTERGVVDCVPGKLSSSTGITTQVGPIDRNDSLKNAFAKKGIMLSPRFSEIVAGKAQEDLKLRLSQKSYRVLDLPWSDIITSPRVQLQGEDLKSSDASGSIGLQNIAKRLYVERNNSSLESFDVNLLSDIEGETSVDRLKQQIELDRKSLSALYKELEEERSASAVAANEAMAMINRLQEEKAAMQMEALQYLRMMEEQAEYDQEAIQKLNDLLTEREKELLDLEAEIESYRKRLGEALEEKVSWAESRELASATSTPRPIRSLGRSKSEKTDSLPQECTEYGVKDILLGFEEEKAHIATCLKRLQKKFHLLSTGKASWDETAAEPDRAIGNGEYGGHNGNSSENGSSPSSDRKMPLENGISDISHLQDEVSEMNERLRELDADREFLGHAMSALRYGSDGVRLVKEIAGHLKELRRIPIAGEGMVA</sequence>
<keyword evidence="2 7" id="KW-0812">Transmembrane</keyword>
<dbReference type="InterPro" id="IPR039306">
    <property type="entry name" value="MYOB"/>
</dbReference>
<reference evidence="9" key="1">
    <citation type="submission" date="2022-05" db="EMBL/GenBank/DDBJ databases">
        <title>The Musa troglodytarum L. genome provides insights into the mechanism of non-climacteric behaviour and enrichment of carotenoids.</title>
        <authorList>
            <person name="Wang J."/>
        </authorList>
    </citation>
    <scope>NUCLEOTIDE SEQUENCE</scope>
    <source>
        <tissue evidence="9">Leaf</tissue>
    </source>
</reference>
<comment type="subcellular location">
    <subcellularLocation>
        <location evidence="1">Membrane</location>
        <topology evidence="1">Single-pass membrane protein</topology>
    </subcellularLocation>
</comment>
<dbReference type="PANTHER" id="PTHR31448:SF45">
    <property type="entry name" value="EXPRESSED PROTEIN"/>
    <property type="match status" value="1"/>
</dbReference>
<feature type="compositionally biased region" description="Acidic residues" evidence="6">
    <location>
        <begin position="250"/>
        <end position="265"/>
    </location>
</feature>
<evidence type="ECO:0000256" key="2">
    <source>
        <dbReference type="ARBA" id="ARBA00022692"/>
    </source>
</evidence>
<feature type="non-terminal residue" evidence="9">
    <location>
        <position position="1"/>
    </location>
</feature>
<evidence type="ECO:0000259" key="8">
    <source>
        <dbReference type="Pfam" id="PF04576"/>
    </source>
</evidence>
<feature type="transmembrane region" description="Helical" evidence="7">
    <location>
        <begin position="39"/>
        <end position="66"/>
    </location>
</feature>
<proteinExistence type="predicted"/>
<feature type="region of interest" description="Disordered" evidence="6">
    <location>
        <begin position="200"/>
        <end position="225"/>
    </location>
</feature>
<organism evidence="9 10">
    <name type="scientific">Musa troglodytarum</name>
    <name type="common">fe'i banana</name>
    <dbReference type="NCBI Taxonomy" id="320322"/>
    <lineage>
        <taxon>Eukaryota</taxon>
        <taxon>Viridiplantae</taxon>
        <taxon>Streptophyta</taxon>
        <taxon>Embryophyta</taxon>
        <taxon>Tracheophyta</taxon>
        <taxon>Spermatophyta</taxon>
        <taxon>Magnoliopsida</taxon>
        <taxon>Liliopsida</taxon>
        <taxon>Zingiberales</taxon>
        <taxon>Musaceae</taxon>
        <taxon>Musa</taxon>
    </lineage>
</organism>
<evidence type="ECO:0000256" key="5">
    <source>
        <dbReference type="SAM" id="Coils"/>
    </source>
</evidence>